<comment type="caution">
    <text evidence="2">The sequence shown here is derived from an EMBL/GenBank/DDBJ whole genome shotgun (WGS) entry which is preliminary data.</text>
</comment>
<evidence type="ECO:0000256" key="1">
    <source>
        <dbReference type="SAM" id="Phobius"/>
    </source>
</evidence>
<feature type="transmembrane region" description="Helical" evidence="1">
    <location>
        <begin position="195"/>
        <end position="221"/>
    </location>
</feature>
<proteinExistence type="predicted"/>
<dbReference type="Proteomes" id="UP000094067">
    <property type="component" value="Unassembled WGS sequence"/>
</dbReference>
<feature type="transmembrane region" description="Helical" evidence="1">
    <location>
        <begin position="30"/>
        <end position="49"/>
    </location>
</feature>
<evidence type="ECO:0000313" key="3">
    <source>
        <dbReference type="Proteomes" id="UP000094067"/>
    </source>
</evidence>
<feature type="transmembrane region" description="Helical" evidence="1">
    <location>
        <begin position="291"/>
        <end position="313"/>
    </location>
</feature>
<dbReference type="GO" id="GO:0005886">
    <property type="term" value="C:plasma membrane"/>
    <property type="evidence" value="ECO:0007669"/>
    <property type="project" value="UniProtKB-SubCell"/>
</dbReference>
<keyword evidence="1" id="KW-1133">Transmembrane helix</keyword>
<dbReference type="PATRIC" id="fig|1432052.4.peg.5342"/>
<feature type="transmembrane region" description="Helical" evidence="1">
    <location>
        <begin position="163"/>
        <end position="188"/>
    </location>
</feature>
<dbReference type="AlphaFoldDB" id="A0A1E3A6A3"/>
<accession>A0A1E3A6A3</accession>
<reference evidence="2 3" key="1">
    <citation type="submission" date="2016-07" db="EMBL/GenBank/DDBJ databases">
        <title>Characterization of isolates of Eisenbergiella tayi derived from blood cultures, using whole genome sequencing.</title>
        <authorList>
            <person name="Burdz T."/>
            <person name="Wiebe D."/>
            <person name="Huynh C."/>
            <person name="Bernard K."/>
        </authorList>
    </citation>
    <scope>NUCLEOTIDE SEQUENCE [LARGE SCALE GENOMIC DNA]</scope>
    <source>
        <strain evidence="2 3">NML 110608</strain>
    </source>
</reference>
<keyword evidence="1" id="KW-0472">Membrane</keyword>
<feature type="transmembrane region" description="Helical" evidence="1">
    <location>
        <begin position="75"/>
        <end position="95"/>
    </location>
</feature>
<dbReference type="PANTHER" id="PTHR43471:SF14">
    <property type="entry name" value="ABC-2 TYPE TRANSPORT SYSTEM PERMEASE PROTEIN"/>
    <property type="match status" value="1"/>
</dbReference>
<dbReference type="EMBL" id="MCGH01000003">
    <property type="protein sequence ID" value="ODM04007.1"/>
    <property type="molecule type" value="Genomic_DNA"/>
</dbReference>
<dbReference type="RefSeq" id="WP_069154286.1">
    <property type="nucleotide sequence ID" value="NZ_MCGH01000003.1"/>
</dbReference>
<dbReference type="PANTHER" id="PTHR43471">
    <property type="entry name" value="ABC TRANSPORTER PERMEASE"/>
    <property type="match status" value="1"/>
</dbReference>
<gene>
    <name evidence="2" type="ORF">BEI61_04810</name>
</gene>
<organism evidence="2 3">
    <name type="scientific">Eisenbergiella tayi</name>
    <dbReference type="NCBI Taxonomy" id="1432052"/>
    <lineage>
        <taxon>Bacteria</taxon>
        <taxon>Bacillati</taxon>
        <taxon>Bacillota</taxon>
        <taxon>Clostridia</taxon>
        <taxon>Lachnospirales</taxon>
        <taxon>Lachnospiraceae</taxon>
        <taxon>Eisenbergiella</taxon>
    </lineage>
</organism>
<dbReference type="GO" id="GO:0140359">
    <property type="term" value="F:ABC-type transporter activity"/>
    <property type="evidence" value="ECO:0007669"/>
    <property type="project" value="InterPro"/>
</dbReference>
<evidence type="ECO:0000313" key="2">
    <source>
        <dbReference type="EMBL" id="ODM04007.1"/>
    </source>
</evidence>
<protein>
    <submittedName>
        <fullName evidence="2">ABC-2 family transporter protein</fullName>
    </submittedName>
</protein>
<name>A0A1E3A6A3_9FIRM</name>
<dbReference type="Pfam" id="PF12679">
    <property type="entry name" value="ABC2_membrane_2"/>
    <property type="match status" value="1"/>
</dbReference>
<feature type="transmembrane region" description="Helical" evidence="1">
    <location>
        <begin position="125"/>
        <end position="151"/>
    </location>
</feature>
<keyword evidence="1" id="KW-0812">Transmembrane</keyword>
<sequence length="320" mass="35204">MHWEKENSSVHGLLVLFRKELADHLRSTRFLLMTALLTLTSMASLYGALSNIRDQATENSEFIFLSLFTTSGNSLPSICTFLAFLGPLAGIVLGFDCVNRERSLGTLNRLTAQPIYRDMVINGKFMAGFAAIFLMVFSLGILVSAIGLLVIGIAPQTEEVLRILAFLLFTVFYIAFWLGLSILFSVIWRHAATAALAGISIWIFLSFFMSMIAGAVADIAYPTEGIEGLFNLKSNYSLELGLNRISPYYLFGEAASTILNPNIRSIGIVTNSQLSGAIAGYLPFGQSLLLVWPHLVCMVALTMVCFALSYICFMKQEIRA</sequence>